<reference evidence="3 4" key="1">
    <citation type="submission" date="2024-04" db="EMBL/GenBank/DDBJ databases">
        <authorList>
            <person name="Fracassetti M."/>
        </authorList>
    </citation>
    <scope>NUCLEOTIDE SEQUENCE [LARGE SCALE GENOMIC DNA]</scope>
</reference>
<dbReference type="InterPro" id="IPR012337">
    <property type="entry name" value="RNaseH-like_sf"/>
</dbReference>
<evidence type="ECO:0000313" key="3">
    <source>
        <dbReference type="EMBL" id="CAL1397883.1"/>
    </source>
</evidence>
<feature type="domain" description="Reverse transcriptase zinc-binding" evidence="2">
    <location>
        <begin position="14"/>
        <end position="110"/>
    </location>
</feature>
<feature type="domain" description="RNase H type-1" evidence="1">
    <location>
        <begin position="216"/>
        <end position="335"/>
    </location>
</feature>
<evidence type="ECO:0000259" key="1">
    <source>
        <dbReference type="Pfam" id="PF13456"/>
    </source>
</evidence>
<dbReference type="CDD" id="cd06222">
    <property type="entry name" value="RNase_H_like"/>
    <property type="match status" value="1"/>
</dbReference>
<gene>
    <name evidence="3" type="ORF">LTRI10_LOCUS38148</name>
</gene>
<proteinExistence type="predicted"/>
<dbReference type="GO" id="GO:0004523">
    <property type="term" value="F:RNA-DNA hybrid ribonuclease activity"/>
    <property type="evidence" value="ECO:0007669"/>
    <property type="project" value="InterPro"/>
</dbReference>
<dbReference type="InterPro" id="IPR052929">
    <property type="entry name" value="RNase_H-like_EbsB-rel"/>
</dbReference>
<sequence>MDKLLWHFTGDGVFSVKSAYHLAVDLDRRRGGWRSSVSWMDKPSWIRVWEARIPPKLKVFVWQILNRALPTMEALIEKKVQVLPRCPVCWDAPETMEHLFLYCPVVRALWDYSGLEYLAEGLPRHTFPLFLKRLLGLIHQPTVVMAVVAILWRIWRSRNWVVFEGKQFGISALMRQFNQQYEEWTDLPSDQVPRTPIPLVQSTSQVGDSHLVCMWDGATKGGSHSAGGMVLFDPARTLLLARGVQFAHMDDPGVVELLVLRDAIMWCIEQGLSEVRFEGDAKVIIDKLNQADTRDSRLGAVLEEVAHFLRTQPGFSVRFVGRENNRVAHLVARKALSLYPTISRFFDFQTWLVSRM</sequence>
<dbReference type="InterPro" id="IPR026960">
    <property type="entry name" value="RVT-Znf"/>
</dbReference>
<dbReference type="InterPro" id="IPR002156">
    <property type="entry name" value="RNaseH_domain"/>
</dbReference>
<keyword evidence="4" id="KW-1185">Reference proteome</keyword>
<evidence type="ECO:0008006" key="5">
    <source>
        <dbReference type="Google" id="ProtNLM"/>
    </source>
</evidence>
<dbReference type="GO" id="GO:0003676">
    <property type="term" value="F:nucleic acid binding"/>
    <property type="evidence" value="ECO:0007669"/>
    <property type="project" value="InterPro"/>
</dbReference>
<dbReference type="Gene3D" id="3.30.420.10">
    <property type="entry name" value="Ribonuclease H-like superfamily/Ribonuclease H"/>
    <property type="match status" value="1"/>
</dbReference>
<dbReference type="PANTHER" id="PTHR47074:SF11">
    <property type="entry name" value="REVERSE TRANSCRIPTASE-LIKE PROTEIN"/>
    <property type="match status" value="1"/>
</dbReference>
<name>A0AAV2FJK3_9ROSI</name>
<accession>A0AAV2FJK3</accession>
<organism evidence="3 4">
    <name type="scientific">Linum trigynum</name>
    <dbReference type="NCBI Taxonomy" id="586398"/>
    <lineage>
        <taxon>Eukaryota</taxon>
        <taxon>Viridiplantae</taxon>
        <taxon>Streptophyta</taxon>
        <taxon>Embryophyta</taxon>
        <taxon>Tracheophyta</taxon>
        <taxon>Spermatophyta</taxon>
        <taxon>Magnoliopsida</taxon>
        <taxon>eudicotyledons</taxon>
        <taxon>Gunneridae</taxon>
        <taxon>Pentapetalae</taxon>
        <taxon>rosids</taxon>
        <taxon>fabids</taxon>
        <taxon>Malpighiales</taxon>
        <taxon>Linaceae</taxon>
        <taxon>Linum</taxon>
    </lineage>
</organism>
<dbReference type="Proteomes" id="UP001497516">
    <property type="component" value="Chromosome 6"/>
</dbReference>
<dbReference type="EMBL" id="OZ034819">
    <property type="protein sequence ID" value="CAL1397883.1"/>
    <property type="molecule type" value="Genomic_DNA"/>
</dbReference>
<dbReference type="SUPFAM" id="SSF53098">
    <property type="entry name" value="Ribonuclease H-like"/>
    <property type="match status" value="1"/>
</dbReference>
<dbReference type="InterPro" id="IPR044730">
    <property type="entry name" value="RNase_H-like_dom_plant"/>
</dbReference>
<dbReference type="Pfam" id="PF13966">
    <property type="entry name" value="zf-RVT"/>
    <property type="match status" value="1"/>
</dbReference>
<dbReference type="InterPro" id="IPR036397">
    <property type="entry name" value="RNaseH_sf"/>
</dbReference>
<evidence type="ECO:0000313" key="4">
    <source>
        <dbReference type="Proteomes" id="UP001497516"/>
    </source>
</evidence>
<protein>
    <recommendedName>
        <fullName evidence="5">Reverse transcriptase zinc-binding domain-containing protein</fullName>
    </recommendedName>
</protein>
<dbReference type="PANTHER" id="PTHR47074">
    <property type="entry name" value="BNAC02G40300D PROTEIN"/>
    <property type="match status" value="1"/>
</dbReference>
<evidence type="ECO:0000259" key="2">
    <source>
        <dbReference type="Pfam" id="PF13966"/>
    </source>
</evidence>
<dbReference type="Pfam" id="PF13456">
    <property type="entry name" value="RVT_3"/>
    <property type="match status" value="1"/>
</dbReference>
<dbReference type="AlphaFoldDB" id="A0AAV2FJK3"/>